<gene>
    <name evidence="1" type="ORF">Tci_591480</name>
</gene>
<dbReference type="GO" id="GO:0003964">
    <property type="term" value="F:RNA-directed DNA polymerase activity"/>
    <property type="evidence" value="ECO:0007669"/>
    <property type="project" value="UniProtKB-KW"/>
</dbReference>
<keyword evidence="1" id="KW-0808">Transferase</keyword>
<accession>A0A699J8G9</accession>
<sequence>MSSLSLYSSLLNRELRNRGRFFIGFLSRSSKCWNAANLIESGFLAQFERFKEMVEGVTLSNSNDRWSWSLVGSGDFSVSSVRKLIDNAILSKGISKTRWIKEMISDAMRKIIRWWDLEYREINSFEDWCQWISSIRLLIFDQEDPSTVNVYDEMVYRSFYWIRFQDIALCKAWCDVSENKANTLNFKGFWSEVLACFEKETGKKIRRYDVVVLKWKKSLRPKIAAFIAVYERVK</sequence>
<protein>
    <submittedName>
        <fullName evidence="1">RNA-directed DNA polymerase, eukaryota</fullName>
    </submittedName>
</protein>
<proteinExistence type="predicted"/>
<evidence type="ECO:0000313" key="1">
    <source>
        <dbReference type="EMBL" id="GFA19508.1"/>
    </source>
</evidence>
<organism evidence="1">
    <name type="scientific">Tanacetum cinerariifolium</name>
    <name type="common">Dalmatian daisy</name>
    <name type="synonym">Chrysanthemum cinerariifolium</name>
    <dbReference type="NCBI Taxonomy" id="118510"/>
    <lineage>
        <taxon>Eukaryota</taxon>
        <taxon>Viridiplantae</taxon>
        <taxon>Streptophyta</taxon>
        <taxon>Embryophyta</taxon>
        <taxon>Tracheophyta</taxon>
        <taxon>Spermatophyta</taxon>
        <taxon>Magnoliopsida</taxon>
        <taxon>eudicotyledons</taxon>
        <taxon>Gunneridae</taxon>
        <taxon>Pentapetalae</taxon>
        <taxon>asterids</taxon>
        <taxon>campanulids</taxon>
        <taxon>Asterales</taxon>
        <taxon>Asteraceae</taxon>
        <taxon>Asteroideae</taxon>
        <taxon>Anthemideae</taxon>
        <taxon>Anthemidinae</taxon>
        <taxon>Tanacetum</taxon>
    </lineage>
</organism>
<name>A0A699J8G9_TANCI</name>
<keyword evidence="1" id="KW-0695">RNA-directed DNA polymerase</keyword>
<dbReference type="AlphaFoldDB" id="A0A699J8G9"/>
<comment type="caution">
    <text evidence="1">The sequence shown here is derived from an EMBL/GenBank/DDBJ whole genome shotgun (WGS) entry which is preliminary data.</text>
</comment>
<keyword evidence="1" id="KW-0548">Nucleotidyltransferase</keyword>
<dbReference type="EMBL" id="BKCJ010383762">
    <property type="protein sequence ID" value="GFA19508.1"/>
    <property type="molecule type" value="Genomic_DNA"/>
</dbReference>
<reference evidence="1" key="1">
    <citation type="journal article" date="2019" name="Sci. Rep.">
        <title>Draft genome of Tanacetum cinerariifolium, the natural source of mosquito coil.</title>
        <authorList>
            <person name="Yamashiro T."/>
            <person name="Shiraishi A."/>
            <person name="Satake H."/>
            <person name="Nakayama K."/>
        </authorList>
    </citation>
    <scope>NUCLEOTIDE SEQUENCE</scope>
</reference>